<evidence type="ECO:0000313" key="3">
    <source>
        <dbReference type="Proteomes" id="UP000648075"/>
    </source>
</evidence>
<accession>A0A918UEW3</accession>
<keyword evidence="3" id="KW-1185">Reference proteome</keyword>
<dbReference type="AlphaFoldDB" id="A0A918UEW3"/>
<keyword evidence="1" id="KW-0472">Membrane</keyword>
<reference evidence="2" key="2">
    <citation type="submission" date="2020-09" db="EMBL/GenBank/DDBJ databases">
        <authorList>
            <person name="Sun Q."/>
            <person name="Kim S."/>
        </authorList>
    </citation>
    <scope>NUCLEOTIDE SEQUENCE</scope>
    <source>
        <strain evidence="2">KCTC 32255</strain>
    </source>
</reference>
<dbReference type="Proteomes" id="UP000648075">
    <property type="component" value="Unassembled WGS sequence"/>
</dbReference>
<dbReference type="InterPro" id="IPR025985">
    <property type="entry name" value="YnbE"/>
</dbReference>
<dbReference type="Pfam" id="PF13617">
    <property type="entry name" value="Lipoprotein_19"/>
    <property type="match status" value="1"/>
</dbReference>
<keyword evidence="1" id="KW-1133">Transmembrane helix</keyword>
<evidence type="ECO:0000256" key="1">
    <source>
        <dbReference type="SAM" id="Phobius"/>
    </source>
</evidence>
<name>A0A918UEW3_9SPHN</name>
<comment type="caution">
    <text evidence="2">The sequence shown here is derived from an EMBL/GenBank/DDBJ whole genome shotgun (WGS) entry which is preliminary data.</text>
</comment>
<evidence type="ECO:0008006" key="4">
    <source>
        <dbReference type="Google" id="ProtNLM"/>
    </source>
</evidence>
<gene>
    <name evidence="2" type="ORF">GCM10011614_16540</name>
</gene>
<protein>
    <recommendedName>
        <fullName evidence="4">YnbE-like lipoprotein</fullName>
    </recommendedName>
</protein>
<sequence length="96" mass="10286">MKFIELTKLRGAATTPSMIHGKPETAAVHANVRSGRRSVCVVLMGMLAVAPLGACVNVSAPDKPIVIELNINIRQDVIYKLAADAADTIEQNKDVF</sequence>
<dbReference type="EMBL" id="BMZA01000004">
    <property type="protein sequence ID" value="GGZ02226.1"/>
    <property type="molecule type" value="Genomic_DNA"/>
</dbReference>
<evidence type="ECO:0000313" key="2">
    <source>
        <dbReference type="EMBL" id="GGZ02226.1"/>
    </source>
</evidence>
<organism evidence="2 3">
    <name type="scientific">Novosphingobium colocasiae</name>
    <dbReference type="NCBI Taxonomy" id="1256513"/>
    <lineage>
        <taxon>Bacteria</taxon>
        <taxon>Pseudomonadati</taxon>
        <taxon>Pseudomonadota</taxon>
        <taxon>Alphaproteobacteria</taxon>
        <taxon>Sphingomonadales</taxon>
        <taxon>Sphingomonadaceae</taxon>
        <taxon>Novosphingobium</taxon>
    </lineage>
</organism>
<feature type="transmembrane region" description="Helical" evidence="1">
    <location>
        <begin position="39"/>
        <end position="60"/>
    </location>
</feature>
<reference evidence="2" key="1">
    <citation type="journal article" date="2014" name="Int. J. Syst. Evol. Microbiol.">
        <title>Complete genome sequence of Corynebacterium casei LMG S-19264T (=DSM 44701T), isolated from a smear-ripened cheese.</title>
        <authorList>
            <consortium name="US DOE Joint Genome Institute (JGI-PGF)"/>
            <person name="Walter F."/>
            <person name="Albersmeier A."/>
            <person name="Kalinowski J."/>
            <person name="Ruckert C."/>
        </authorList>
    </citation>
    <scope>NUCLEOTIDE SEQUENCE</scope>
    <source>
        <strain evidence="2">KCTC 32255</strain>
    </source>
</reference>
<proteinExistence type="predicted"/>
<keyword evidence="1" id="KW-0812">Transmembrane</keyword>